<reference evidence="7 8" key="1">
    <citation type="submission" date="2020-08" db="EMBL/GenBank/DDBJ databases">
        <authorList>
            <person name="Liu C."/>
            <person name="Sun Q."/>
        </authorList>
    </citation>
    <scope>NUCLEOTIDE SEQUENCE [LARGE SCALE GENOMIC DNA]</scope>
    <source>
        <strain evidence="7 8">NSJ-4</strain>
    </source>
</reference>
<dbReference type="Pfam" id="PF04397">
    <property type="entry name" value="LytTR"/>
    <property type="match status" value="1"/>
</dbReference>
<organism evidence="7 8">
    <name type="scientific">Wujia chipingensis</name>
    <dbReference type="NCBI Taxonomy" id="2763670"/>
    <lineage>
        <taxon>Bacteria</taxon>
        <taxon>Bacillati</taxon>
        <taxon>Bacillota</taxon>
        <taxon>Clostridia</taxon>
        <taxon>Lachnospirales</taxon>
        <taxon>Lachnospiraceae</taxon>
        <taxon>Wujia</taxon>
    </lineage>
</organism>
<dbReference type="SUPFAM" id="SSF52172">
    <property type="entry name" value="CheY-like"/>
    <property type="match status" value="1"/>
</dbReference>
<evidence type="ECO:0000259" key="5">
    <source>
        <dbReference type="PROSITE" id="PS50110"/>
    </source>
</evidence>
<proteinExistence type="predicted"/>
<keyword evidence="7" id="KW-0238">DNA-binding</keyword>
<evidence type="ECO:0000256" key="1">
    <source>
        <dbReference type="ARBA" id="ARBA00018672"/>
    </source>
</evidence>
<feature type="domain" description="HTH LytTR-type" evidence="6">
    <location>
        <begin position="131"/>
        <end position="229"/>
    </location>
</feature>
<gene>
    <name evidence="7" type="ORF">H9Q76_05700</name>
</gene>
<dbReference type="InterPro" id="IPR000253">
    <property type="entry name" value="FHA_dom"/>
</dbReference>
<dbReference type="Gene3D" id="2.40.50.1020">
    <property type="entry name" value="LytTr DNA-binding domain"/>
    <property type="match status" value="1"/>
</dbReference>
<dbReference type="InterPro" id="IPR046947">
    <property type="entry name" value="LytR-like"/>
</dbReference>
<name>A0A7G9FQD5_9FIRM</name>
<dbReference type="Pfam" id="PF00072">
    <property type="entry name" value="Response_reg"/>
    <property type="match status" value="1"/>
</dbReference>
<protein>
    <recommendedName>
        <fullName evidence="1">Stage 0 sporulation protein A homolog</fullName>
    </recommendedName>
</protein>
<dbReference type="PROSITE" id="PS50930">
    <property type="entry name" value="HTH_LYTTR"/>
    <property type="match status" value="1"/>
</dbReference>
<dbReference type="PROSITE" id="PS50110">
    <property type="entry name" value="RESPONSE_REGULATORY"/>
    <property type="match status" value="1"/>
</dbReference>
<feature type="domain" description="Response regulatory" evidence="5">
    <location>
        <begin position="3"/>
        <end position="122"/>
    </location>
</feature>
<dbReference type="CDD" id="cd00060">
    <property type="entry name" value="FHA"/>
    <property type="match status" value="1"/>
</dbReference>
<evidence type="ECO:0000313" key="7">
    <source>
        <dbReference type="EMBL" id="QNM00767.1"/>
    </source>
</evidence>
<dbReference type="Pfam" id="PF00498">
    <property type="entry name" value="FHA"/>
    <property type="match status" value="1"/>
</dbReference>
<dbReference type="SUPFAM" id="SSF49879">
    <property type="entry name" value="SMAD/FHA domain"/>
    <property type="match status" value="1"/>
</dbReference>
<dbReference type="InterPro" id="IPR008984">
    <property type="entry name" value="SMAD_FHA_dom_sf"/>
</dbReference>
<dbReference type="RefSeq" id="WP_117780691.1">
    <property type="nucleotide sequence ID" value="NZ_CP060632.1"/>
</dbReference>
<dbReference type="EMBL" id="CP060632">
    <property type="protein sequence ID" value="QNM00767.1"/>
    <property type="molecule type" value="Genomic_DNA"/>
</dbReference>
<dbReference type="GO" id="GO:0003677">
    <property type="term" value="F:DNA binding"/>
    <property type="evidence" value="ECO:0007669"/>
    <property type="project" value="UniProtKB-KW"/>
</dbReference>
<dbReference type="InterPro" id="IPR011006">
    <property type="entry name" value="CheY-like_superfamily"/>
</dbReference>
<feature type="domain" description="FHA" evidence="4">
    <location>
        <begin position="278"/>
        <end position="328"/>
    </location>
</feature>
<dbReference type="PANTHER" id="PTHR37299:SF1">
    <property type="entry name" value="STAGE 0 SPORULATION PROTEIN A HOMOLOG"/>
    <property type="match status" value="1"/>
</dbReference>
<accession>A0A7G9FQD5</accession>
<dbReference type="SMART" id="SM00240">
    <property type="entry name" value="FHA"/>
    <property type="match status" value="1"/>
</dbReference>
<dbReference type="PANTHER" id="PTHR37299">
    <property type="entry name" value="TRANSCRIPTIONAL REGULATOR-RELATED"/>
    <property type="match status" value="1"/>
</dbReference>
<evidence type="ECO:0000313" key="8">
    <source>
        <dbReference type="Proteomes" id="UP000515819"/>
    </source>
</evidence>
<dbReference type="Gene3D" id="3.40.50.2300">
    <property type="match status" value="1"/>
</dbReference>
<evidence type="ECO:0000256" key="3">
    <source>
        <dbReference type="PROSITE-ProRule" id="PRU00169"/>
    </source>
</evidence>
<dbReference type="SMART" id="SM00850">
    <property type="entry name" value="LytTR"/>
    <property type="match status" value="1"/>
</dbReference>
<evidence type="ECO:0000256" key="2">
    <source>
        <dbReference type="ARBA" id="ARBA00024867"/>
    </source>
</evidence>
<dbReference type="GO" id="GO:0000156">
    <property type="term" value="F:phosphorelay response regulator activity"/>
    <property type="evidence" value="ECO:0007669"/>
    <property type="project" value="InterPro"/>
</dbReference>
<dbReference type="AlphaFoldDB" id="A0A7G9FQD5"/>
<dbReference type="PROSITE" id="PS50006">
    <property type="entry name" value="FHA_DOMAIN"/>
    <property type="match status" value="1"/>
</dbReference>
<dbReference type="Gene3D" id="2.60.200.20">
    <property type="match status" value="1"/>
</dbReference>
<dbReference type="InterPro" id="IPR001789">
    <property type="entry name" value="Sig_transdc_resp-reg_receiver"/>
</dbReference>
<dbReference type="InterPro" id="IPR007492">
    <property type="entry name" value="LytTR_DNA-bd_dom"/>
</dbReference>
<keyword evidence="8" id="KW-1185">Reference proteome</keyword>
<dbReference type="KEGG" id="wcp:H9Q76_05700"/>
<dbReference type="SMART" id="SM00448">
    <property type="entry name" value="REC"/>
    <property type="match status" value="1"/>
</dbReference>
<dbReference type="Proteomes" id="UP000515819">
    <property type="component" value="Chromosome"/>
</dbReference>
<evidence type="ECO:0000259" key="4">
    <source>
        <dbReference type="PROSITE" id="PS50006"/>
    </source>
</evidence>
<comment type="caution">
    <text evidence="3">Lacks conserved residue(s) required for the propagation of feature annotation.</text>
</comment>
<comment type="function">
    <text evidence="2">May play the central regulatory role in sporulation. It may be an element of the effector pathway responsible for the activation of sporulation genes in response to nutritional stress. Spo0A may act in concert with spo0H (a sigma factor) to control the expression of some genes that are critical to the sporulation process.</text>
</comment>
<sequence>MLRIGICDENTKDRTVIRQIVTDTLFREEELSYIEYAEAETLEQEIQASTVPFDLLLMEMKYKNTSGLQLAKQIREKNLDVDLLFVTDESDHVYEGYHVQAQGYVLKEDMKTQLPDCLRQYMKRRAQTGTILVKSESVVRSIPIATIRYIESRARVLLLHTKNEVIPFYGKLADIEHKVLQHGFVRIHQSFLVRKAAIAAINGYEAVVGEDTLPISRKYYKTVQMQFQLKQKIQVAEEDIDPTVTRSLAKSMENNGAIIGTKGELLGIIYRMKDGESLTIGRDAEKCQIVLKKSNVSREHCIVRRLDDDTYEVEDCSKNGVYVEGAYLGKGNKVQAETGNRVWLCDESQEFRLG</sequence>
<evidence type="ECO:0000259" key="6">
    <source>
        <dbReference type="PROSITE" id="PS50930"/>
    </source>
</evidence>